<dbReference type="InterPro" id="IPR036291">
    <property type="entry name" value="NAD(P)-bd_dom_sf"/>
</dbReference>
<dbReference type="InterPro" id="IPR013708">
    <property type="entry name" value="Shikimate_DH-bd_N"/>
</dbReference>
<dbReference type="Proteomes" id="UP001556692">
    <property type="component" value="Unassembled WGS sequence"/>
</dbReference>
<evidence type="ECO:0000313" key="6">
    <source>
        <dbReference type="Proteomes" id="UP001556692"/>
    </source>
</evidence>
<dbReference type="SUPFAM" id="SSF51735">
    <property type="entry name" value="NAD(P)-binding Rossmann-fold domains"/>
    <property type="match status" value="1"/>
</dbReference>
<evidence type="ECO:0000256" key="3">
    <source>
        <dbReference type="ARBA" id="ARBA00023141"/>
    </source>
</evidence>
<dbReference type="PANTHER" id="PTHR21089:SF1">
    <property type="entry name" value="BIFUNCTIONAL 3-DEHYDROQUINATE DEHYDRATASE_SHIKIMATE DEHYDROGENASE, CHLOROPLASTIC"/>
    <property type="match status" value="1"/>
</dbReference>
<feature type="domain" description="Shikimate dehydrogenase substrate binding N-terminal" evidence="4">
    <location>
        <begin position="14"/>
        <end position="97"/>
    </location>
</feature>
<evidence type="ECO:0000259" key="4">
    <source>
        <dbReference type="Pfam" id="PF08501"/>
    </source>
</evidence>
<dbReference type="Pfam" id="PF08501">
    <property type="entry name" value="Shikimate_dh_N"/>
    <property type="match status" value="1"/>
</dbReference>
<comment type="caution">
    <text evidence="5">The sequence shown here is derived from an EMBL/GenBank/DDBJ whole genome shotgun (WGS) entry which is preliminary data.</text>
</comment>
<accession>A0ABV3SIZ5</accession>
<dbReference type="InterPro" id="IPR046346">
    <property type="entry name" value="Aminoacid_DH-like_N_sf"/>
</dbReference>
<keyword evidence="2" id="KW-0560">Oxidoreductase</keyword>
<dbReference type="Gene3D" id="3.40.50.10860">
    <property type="entry name" value="Leucine Dehydrogenase, chain A, domain 1"/>
    <property type="match status" value="1"/>
</dbReference>
<gene>
    <name evidence="5" type="ORF">ABGN05_09385</name>
</gene>
<evidence type="ECO:0000313" key="5">
    <source>
        <dbReference type="EMBL" id="MEX0405871.1"/>
    </source>
</evidence>
<dbReference type="InterPro" id="IPR022893">
    <property type="entry name" value="Shikimate_DH_fam"/>
</dbReference>
<proteinExistence type="predicted"/>
<organism evidence="5 6">
    <name type="scientific">Aquibium pacificus</name>
    <dbReference type="NCBI Taxonomy" id="3153579"/>
    <lineage>
        <taxon>Bacteria</taxon>
        <taxon>Pseudomonadati</taxon>
        <taxon>Pseudomonadota</taxon>
        <taxon>Alphaproteobacteria</taxon>
        <taxon>Hyphomicrobiales</taxon>
        <taxon>Phyllobacteriaceae</taxon>
        <taxon>Aquibium</taxon>
    </lineage>
</organism>
<reference evidence="5 6" key="1">
    <citation type="submission" date="2024-05" db="EMBL/GenBank/DDBJ databases">
        <authorList>
            <person name="Jiang F."/>
        </authorList>
    </citation>
    <scope>NUCLEOTIDE SEQUENCE [LARGE SCALE GENOMIC DNA]</scope>
    <source>
        <strain evidence="5 6">LZ166</strain>
    </source>
</reference>
<sequence>MLESYSGATRVYFVLGHPIAQVKAPSGMTRMFEQSGIDAIVVPIDVQPADFPAFFKAVAPLRNVDGFAVTIPHKFSAAAQCSSLSERSRLLGSTNIVRRNDDRTWHGDMLDGIGAVAAMRAKGCIFEGARALLVGAGGAGSAIGLDFLAAGVDTLAIHDIDTVRRDSLIARLSQRYPGKAVVGSADPSGFAIIANVTPAGMRPDDPLPVDLSKLLPEMFVSDAITMPEITPLLAAAGQAGCLTSTGVDMFQAERQMMLDFWVGDAAAPVGAAA</sequence>
<evidence type="ECO:0000256" key="1">
    <source>
        <dbReference type="ARBA" id="ARBA00004871"/>
    </source>
</evidence>
<dbReference type="RefSeq" id="WP_367953745.1">
    <property type="nucleotide sequence ID" value="NZ_JBDPGJ010000002.1"/>
</dbReference>
<protein>
    <submittedName>
        <fullName evidence="5">Shikimate dehydrogenase</fullName>
    </submittedName>
</protein>
<dbReference type="PANTHER" id="PTHR21089">
    <property type="entry name" value="SHIKIMATE DEHYDROGENASE"/>
    <property type="match status" value="1"/>
</dbReference>
<comment type="pathway">
    <text evidence="1">Metabolic intermediate biosynthesis; chorismate biosynthesis; chorismate from D-erythrose 4-phosphate and phosphoenolpyruvate: step 4/7.</text>
</comment>
<keyword evidence="3" id="KW-0028">Amino-acid biosynthesis</keyword>
<keyword evidence="6" id="KW-1185">Reference proteome</keyword>
<keyword evidence="3" id="KW-0057">Aromatic amino acid biosynthesis</keyword>
<evidence type="ECO:0000256" key="2">
    <source>
        <dbReference type="ARBA" id="ARBA00023002"/>
    </source>
</evidence>
<dbReference type="Gene3D" id="3.40.50.720">
    <property type="entry name" value="NAD(P)-binding Rossmann-like Domain"/>
    <property type="match status" value="1"/>
</dbReference>
<name>A0ABV3SIZ5_9HYPH</name>
<dbReference type="EMBL" id="JBDPGJ010000002">
    <property type="protein sequence ID" value="MEX0405871.1"/>
    <property type="molecule type" value="Genomic_DNA"/>
</dbReference>
<dbReference type="SUPFAM" id="SSF53223">
    <property type="entry name" value="Aminoacid dehydrogenase-like, N-terminal domain"/>
    <property type="match status" value="1"/>
</dbReference>